<dbReference type="KEGG" id="sfu:Sfum_2906"/>
<keyword evidence="2" id="KW-1003">Cell membrane</keyword>
<evidence type="ECO:0000256" key="2">
    <source>
        <dbReference type="ARBA" id="ARBA00022475"/>
    </source>
</evidence>
<dbReference type="InterPro" id="IPR004681">
    <property type="entry name" value="TRAP_DctM"/>
</dbReference>
<dbReference type="RefSeq" id="WP_011699747.1">
    <property type="nucleotide sequence ID" value="NC_008554.1"/>
</dbReference>
<evidence type="ECO:0000313" key="10">
    <source>
        <dbReference type="Proteomes" id="UP000001784"/>
    </source>
</evidence>
<dbReference type="EMBL" id="CP000478">
    <property type="protein sequence ID" value="ABK18583.1"/>
    <property type="molecule type" value="Genomic_DNA"/>
</dbReference>
<evidence type="ECO:0000256" key="1">
    <source>
        <dbReference type="ARBA" id="ARBA00004429"/>
    </source>
</evidence>
<dbReference type="Pfam" id="PF06808">
    <property type="entry name" value="DctM"/>
    <property type="match status" value="1"/>
</dbReference>
<dbReference type="InParanoid" id="A0LMD1"/>
<dbReference type="AlphaFoldDB" id="A0LMD1"/>
<feature type="transmembrane region" description="Helical" evidence="7">
    <location>
        <begin position="356"/>
        <end position="377"/>
    </location>
</feature>
<keyword evidence="6 7" id="KW-0472">Membrane</keyword>
<dbReference type="PIRSF" id="PIRSF006066">
    <property type="entry name" value="HI0050"/>
    <property type="match status" value="1"/>
</dbReference>
<evidence type="ECO:0000256" key="7">
    <source>
        <dbReference type="SAM" id="Phobius"/>
    </source>
</evidence>
<keyword evidence="3" id="KW-0997">Cell inner membrane</keyword>
<dbReference type="eggNOG" id="COG1593">
    <property type="taxonomic scope" value="Bacteria"/>
</dbReference>
<dbReference type="GO" id="GO:0005886">
    <property type="term" value="C:plasma membrane"/>
    <property type="evidence" value="ECO:0007669"/>
    <property type="project" value="UniProtKB-SubCell"/>
</dbReference>
<evidence type="ECO:0000256" key="4">
    <source>
        <dbReference type="ARBA" id="ARBA00022692"/>
    </source>
</evidence>
<dbReference type="NCBIfam" id="TIGR00786">
    <property type="entry name" value="dctM"/>
    <property type="match status" value="1"/>
</dbReference>
<dbReference type="Proteomes" id="UP000001784">
    <property type="component" value="Chromosome"/>
</dbReference>
<evidence type="ECO:0000256" key="5">
    <source>
        <dbReference type="ARBA" id="ARBA00022989"/>
    </source>
</evidence>
<evidence type="ECO:0000256" key="6">
    <source>
        <dbReference type="ARBA" id="ARBA00023136"/>
    </source>
</evidence>
<evidence type="ECO:0000256" key="3">
    <source>
        <dbReference type="ARBA" id="ARBA00022519"/>
    </source>
</evidence>
<dbReference type="PANTHER" id="PTHR33362">
    <property type="entry name" value="SIALIC ACID TRAP TRANSPORTER PERMEASE PROTEIN SIAT-RELATED"/>
    <property type="match status" value="1"/>
</dbReference>
<evidence type="ECO:0000313" key="9">
    <source>
        <dbReference type="EMBL" id="ABK18583.1"/>
    </source>
</evidence>
<dbReference type="HOGENOM" id="CLU_019824_4_1_7"/>
<name>A0LMD1_SYNFM</name>
<dbReference type="STRING" id="335543.Sfum_2906"/>
<dbReference type="GO" id="GO:0022857">
    <property type="term" value="F:transmembrane transporter activity"/>
    <property type="evidence" value="ECO:0007669"/>
    <property type="project" value="TreeGrafter"/>
</dbReference>
<feature type="transmembrane region" description="Helical" evidence="7">
    <location>
        <begin position="241"/>
        <end position="257"/>
    </location>
</feature>
<evidence type="ECO:0000259" key="8">
    <source>
        <dbReference type="Pfam" id="PF06808"/>
    </source>
</evidence>
<feature type="transmembrane region" description="Helical" evidence="7">
    <location>
        <begin position="397"/>
        <end position="422"/>
    </location>
</feature>
<keyword evidence="4 7" id="KW-0812">Transmembrane</keyword>
<gene>
    <name evidence="9" type="ordered locus">Sfum_2906</name>
</gene>
<feature type="transmembrane region" description="Helical" evidence="7">
    <location>
        <begin position="318"/>
        <end position="344"/>
    </location>
</feature>
<feature type="transmembrane region" description="Helical" evidence="7">
    <location>
        <begin position="170"/>
        <end position="192"/>
    </location>
</feature>
<sequence precursor="true">MSAFILFGAFLFLLFCSVPIAASLGLAGIFAIAEAKLGIMAVPTNVYTGIAKYPLLAVPMFVLAGAIFDRSGVAERLLRFARSIIGHGRGSLAVITIFVAMIIGGISGSGPACTAAVGGVMLAAMMREGYPPAFAASVTAAAGSTDILIPPSVAFIIYSVLVPSATVPALFVGGVVPGVLACVMLVIPALFLSIRHDFGGRETDEARPEVWKSLKEAFWALMAPIVILGGMRTGWFTPTEAAVVAVVYGLVIGAFVYRTLTLRDIHELLIESAETSAVILIVVGLAGVFAWAASTIGIVDPISKWLVNLGGGSETAVIVILMVFLTIVGMFLDGISIFLIFCPILVPVAQGFHWDLVWFGVLMTYVIAIGQFTPPMAVNLMVSCKLTGARMEDTVPWVVWLLLFMFAGLLLLIVFPQTVLWLPNVLGFS</sequence>
<feature type="transmembrane region" description="Helical" evidence="7">
    <location>
        <begin position="217"/>
        <end position="235"/>
    </location>
</feature>
<proteinExistence type="predicted"/>
<dbReference type="InterPro" id="IPR010656">
    <property type="entry name" value="DctM"/>
</dbReference>
<feature type="transmembrane region" description="Helical" evidence="7">
    <location>
        <begin position="51"/>
        <end position="68"/>
    </location>
</feature>
<feature type="transmembrane region" description="Helical" evidence="7">
    <location>
        <begin position="277"/>
        <end position="298"/>
    </location>
</feature>
<organism evidence="9 10">
    <name type="scientific">Syntrophobacter fumaroxidans (strain DSM 10017 / MPOB)</name>
    <dbReference type="NCBI Taxonomy" id="335543"/>
    <lineage>
        <taxon>Bacteria</taxon>
        <taxon>Pseudomonadati</taxon>
        <taxon>Thermodesulfobacteriota</taxon>
        <taxon>Syntrophobacteria</taxon>
        <taxon>Syntrophobacterales</taxon>
        <taxon>Syntrophobacteraceae</taxon>
        <taxon>Syntrophobacter</taxon>
    </lineage>
</organism>
<protein>
    <submittedName>
        <fullName evidence="9">TRAP dicarboxylate transporter, DctM subunit</fullName>
    </submittedName>
</protein>
<feature type="transmembrane region" description="Helical" evidence="7">
    <location>
        <begin position="133"/>
        <end position="158"/>
    </location>
</feature>
<keyword evidence="10" id="KW-1185">Reference proteome</keyword>
<accession>A0LMD1</accession>
<feature type="transmembrane region" description="Helical" evidence="7">
    <location>
        <begin position="80"/>
        <end position="103"/>
    </location>
</feature>
<comment type="subcellular location">
    <subcellularLocation>
        <location evidence="1">Cell inner membrane</location>
        <topology evidence="1">Multi-pass membrane protein</topology>
    </subcellularLocation>
</comment>
<keyword evidence="5 7" id="KW-1133">Transmembrane helix</keyword>
<reference evidence="9 10" key="1">
    <citation type="submission" date="2006-10" db="EMBL/GenBank/DDBJ databases">
        <title>Complete sequence of Syntrophobacter fumaroxidans MPOB.</title>
        <authorList>
            <consortium name="US DOE Joint Genome Institute"/>
            <person name="Copeland A."/>
            <person name="Lucas S."/>
            <person name="Lapidus A."/>
            <person name="Barry K."/>
            <person name="Detter J.C."/>
            <person name="Glavina del Rio T."/>
            <person name="Hammon N."/>
            <person name="Israni S."/>
            <person name="Pitluck S."/>
            <person name="Goltsman E.G."/>
            <person name="Martinez M."/>
            <person name="Schmutz J."/>
            <person name="Larimer F."/>
            <person name="Land M."/>
            <person name="Hauser L."/>
            <person name="Kyrpides N."/>
            <person name="Kim E."/>
            <person name="Boone D.R."/>
            <person name="Brockman F."/>
            <person name="Culley D."/>
            <person name="Ferry J."/>
            <person name="Gunsalus R."/>
            <person name="McInerney M.J."/>
            <person name="Morrison M."/>
            <person name="Plugge C."/>
            <person name="Rohlin L."/>
            <person name="Scholten J."/>
            <person name="Sieber J."/>
            <person name="Stams A.J.M."/>
            <person name="Worm P."/>
            <person name="Henstra A.M."/>
            <person name="Richardson P."/>
        </authorList>
    </citation>
    <scope>NUCLEOTIDE SEQUENCE [LARGE SCALE GENOMIC DNA]</scope>
    <source>
        <strain evidence="10">DSM 10017 / MPOB</strain>
    </source>
</reference>
<dbReference type="OrthoDB" id="9790209at2"/>
<feature type="domain" description="TRAP C4-dicarboxylate transport system permease DctM subunit" evidence="8">
    <location>
        <begin position="7"/>
        <end position="417"/>
    </location>
</feature>